<feature type="region of interest" description="Disordered" evidence="15">
    <location>
        <begin position="1035"/>
        <end position="1069"/>
    </location>
</feature>
<feature type="domain" description="PPM-type phosphatase" evidence="16">
    <location>
        <begin position="170"/>
        <end position="478"/>
    </location>
</feature>
<evidence type="ECO:0000256" key="8">
    <source>
        <dbReference type="ARBA" id="ARBA00022842"/>
    </source>
</evidence>
<evidence type="ECO:0000256" key="13">
    <source>
        <dbReference type="ARBA" id="ARBA00048336"/>
    </source>
</evidence>
<dbReference type="GO" id="GO:0004722">
    <property type="term" value="F:protein serine/threonine phosphatase activity"/>
    <property type="evidence" value="ECO:0007669"/>
    <property type="project" value="UniProtKB-EC"/>
</dbReference>
<dbReference type="Gene3D" id="3.60.40.10">
    <property type="entry name" value="PPM-type phosphatase domain"/>
    <property type="match status" value="1"/>
</dbReference>
<keyword evidence="10" id="KW-0472">Membrane</keyword>
<dbReference type="InterPro" id="IPR000222">
    <property type="entry name" value="PP2C_BS"/>
</dbReference>
<evidence type="ECO:0000259" key="16">
    <source>
        <dbReference type="PROSITE" id="PS51746"/>
    </source>
</evidence>
<protein>
    <recommendedName>
        <fullName evidence="5">protein-serine/threonine phosphatase</fullName>
        <ecNumber evidence="5">3.1.3.16</ecNumber>
    </recommendedName>
</protein>
<feature type="compositionally biased region" description="Polar residues" evidence="15">
    <location>
        <begin position="84"/>
        <end position="103"/>
    </location>
</feature>
<name>A0AAD1UME3_EUPCR</name>
<proteinExistence type="inferred from homology"/>
<reference evidence="17" key="1">
    <citation type="submission" date="2023-07" db="EMBL/GenBank/DDBJ databases">
        <authorList>
            <consortium name="AG Swart"/>
            <person name="Singh M."/>
            <person name="Singh A."/>
            <person name="Seah K."/>
            <person name="Emmerich C."/>
        </authorList>
    </citation>
    <scope>NUCLEOTIDE SEQUENCE</scope>
    <source>
        <strain evidence="17">DP1</strain>
    </source>
</reference>
<comment type="cofactor">
    <cofactor evidence="1">
        <name>Mn(2+)</name>
        <dbReference type="ChEBI" id="CHEBI:29035"/>
    </cofactor>
</comment>
<keyword evidence="8" id="KW-0460">Magnesium</keyword>
<comment type="subcellular location">
    <subcellularLocation>
        <location evidence="3">Membrane</location>
        <topology evidence="3">Peripheral membrane protein</topology>
    </subcellularLocation>
</comment>
<gene>
    <name evidence="17" type="ORF">ECRASSUSDP1_LOCUS13484</name>
</gene>
<feature type="compositionally biased region" description="Polar residues" evidence="15">
    <location>
        <begin position="770"/>
        <end position="782"/>
    </location>
</feature>
<evidence type="ECO:0000256" key="5">
    <source>
        <dbReference type="ARBA" id="ARBA00013081"/>
    </source>
</evidence>
<dbReference type="PROSITE" id="PS01032">
    <property type="entry name" value="PPM_1"/>
    <property type="match status" value="1"/>
</dbReference>
<accession>A0AAD1UME3</accession>
<dbReference type="PANTHER" id="PTHR13832">
    <property type="entry name" value="PROTEIN PHOSPHATASE 2C"/>
    <property type="match status" value="1"/>
</dbReference>
<dbReference type="PROSITE" id="PS51746">
    <property type="entry name" value="PPM_2"/>
    <property type="match status" value="1"/>
</dbReference>
<dbReference type="PANTHER" id="PTHR13832:SF803">
    <property type="entry name" value="PROTEIN PHOSPHATASE 1G"/>
    <property type="match status" value="1"/>
</dbReference>
<feature type="compositionally biased region" description="Basic and acidic residues" evidence="15">
    <location>
        <begin position="645"/>
        <end position="664"/>
    </location>
</feature>
<keyword evidence="9 14" id="KW-0904">Protein phosphatase</keyword>
<dbReference type="Pfam" id="PF00481">
    <property type="entry name" value="PP2C"/>
    <property type="match status" value="1"/>
</dbReference>
<evidence type="ECO:0000256" key="12">
    <source>
        <dbReference type="ARBA" id="ARBA00047761"/>
    </source>
</evidence>
<feature type="region of interest" description="Disordered" evidence="15">
    <location>
        <begin position="1"/>
        <end position="103"/>
    </location>
</feature>
<dbReference type="Proteomes" id="UP001295684">
    <property type="component" value="Unassembled WGS sequence"/>
</dbReference>
<evidence type="ECO:0000256" key="3">
    <source>
        <dbReference type="ARBA" id="ARBA00004170"/>
    </source>
</evidence>
<dbReference type="GO" id="GO:0016020">
    <property type="term" value="C:membrane"/>
    <property type="evidence" value="ECO:0007669"/>
    <property type="project" value="UniProtKB-SubCell"/>
</dbReference>
<evidence type="ECO:0000256" key="10">
    <source>
        <dbReference type="ARBA" id="ARBA00023136"/>
    </source>
</evidence>
<evidence type="ECO:0000256" key="11">
    <source>
        <dbReference type="ARBA" id="ARBA00023211"/>
    </source>
</evidence>
<comment type="caution">
    <text evidence="17">The sequence shown here is derived from an EMBL/GenBank/DDBJ whole genome shotgun (WGS) entry which is preliminary data.</text>
</comment>
<dbReference type="InterPro" id="IPR036457">
    <property type="entry name" value="PPM-type-like_dom_sf"/>
</dbReference>
<feature type="compositionally biased region" description="Polar residues" evidence="15">
    <location>
        <begin position="1045"/>
        <end position="1056"/>
    </location>
</feature>
<evidence type="ECO:0000256" key="4">
    <source>
        <dbReference type="ARBA" id="ARBA00006702"/>
    </source>
</evidence>
<evidence type="ECO:0000313" key="18">
    <source>
        <dbReference type="Proteomes" id="UP001295684"/>
    </source>
</evidence>
<dbReference type="GO" id="GO:0046872">
    <property type="term" value="F:metal ion binding"/>
    <property type="evidence" value="ECO:0007669"/>
    <property type="project" value="UniProtKB-KW"/>
</dbReference>
<sequence length="1069" mass="120595">MEENQDFDMYEDSYHTEAKHEVQGLDRNGVMPVMPGSIKNSRNTHIRGAHSEKANKRQRNGFDASDPLSEDPSDDRSNKFKEMGTNSRAGLQEGSPNKNKQLKTMSLGRELKKKQFEDFPKPRSAEETMNLIVESFLDGEDGYCLDPNHVILPSFDEARHSTKNNGMIKAYAANTNQGVFRNYNEDRVSIILNITMPAFKQLEEWPTCSFFAVYDGHGGASCADFLRDNLHQFIIKQESFPSDPHLAIREGFQEAEDFFLEIVENAADEAMREAQATDHEGYVDNSGSCAIVILIVDHKVYVANVGDSRALMSADGGRRVLELSKDHKPNEERETVRIIQNGGKIYQTQTVVPKMDGTGSECILGPHRVFPGRLSVSRSFGDIEAKLPKYGGNMKGIIATPEIRVFDVDDSMDYIILACDGIFDKLTNKEVIQTVWEGVMESSIQDPHRHCGIAVDRILRTSVAKKTMDNITVVFVAFNNFERCILGGPKPFQSSQANIQKVNSDSQGYVVDEESMDEEDFPAHCISDFGYIKGRCETPPYLKPRPKGHVNKFEAPTIITSNPEELCNEPPQVLPGYENIGVDCSKNMEDPNWAVESEKDYKHEEFEEGEIQHPYDNLSSQKFAENLNDTGHGENSQSNSHSKKKFDDFEPTKIQKTQKVEQKKIFKSSNTQKIPEHNSGVSYKNRPDSKENSKPRVVKSAKRGSSENTKKVSSKILANSSIAKSQKRATSNKDRKQKSSPIRTTKISEKNEMGVTHYFSNKPKPSSSKGQKQYLTKSSNSGRAGKNDGAYKEPIYRHAKLIKANNLNLSLNNYKTEMQLPQAAKYIADPQFAKSPFLSKTMQGVMQPKPAGKKKATKYGMLGYSFQPKGGTTNPERTPQIQLKRGSKDKSKLFNTKKLSFNYYNGKQMQNLNDFLSKNALKTSKIYNSRNDKTMGFGNGGHFLTTGDGMLDKRYSNRARQPKQTYYINKNRMNKTMVSDMNKSAHQDYSFTHSTYQKRSGSGKVKKRGTYVKDNLVRERHSKEGTDRDLKFNLKSKSQKPKSGRNISRNNKNTGIYNMAPVMNNAYKK</sequence>
<dbReference type="CDD" id="cd00143">
    <property type="entry name" value="PP2Cc"/>
    <property type="match status" value="1"/>
</dbReference>
<comment type="catalytic activity">
    <reaction evidence="12">
        <text>O-phospho-L-seryl-[protein] + H2O = L-seryl-[protein] + phosphate</text>
        <dbReference type="Rhea" id="RHEA:20629"/>
        <dbReference type="Rhea" id="RHEA-COMP:9863"/>
        <dbReference type="Rhea" id="RHEA-COMP:11604"/>
        <dbReference type="ChEBI" id="CHEBI:15377"/>
        <dbReference type="ChEBI" id="CHEBI:29999"/>
        <dbReference type="ChEBI" id="CHEBI:43474"/>
        <dbReference type="ChEBI" id="CHEBI:83421"/>
        <dbReference type="EC" id="3.1.3.16"/>
    </reaction>
</comment>
<comment type="similarity">
    <text evidence="4 14">Belongs to the PP2C family.</text>
</comment>
<evidence type="ECO:0000256" key="6">
    <source>
        <dbReference type="ARBA" id="ARBA00022723"/>
    </source>
</evidence>
<organism evidence="17 18">
    <name type="scientific">Euplotes crassus</name>
    <dbReference type="NCBI Taxonomy" id="5936"/>
    <lineage>
        <taxon>Eukaryota</taxon>
        <taxon>Sar</taxon>
        <taxon>Alveolata</taxon>
        <taxon>Ciliophora</taxon>
        <taxon>Intramacronucleata</taxon>
        <taxon>Spirotrichea</taxon>
        <taxon>Hypotrichia</taxon>
        <taxon>Euplotida</taxon>
        <taxon>Euplotidae</taxon>
        <taxon>Moneuplotes</taxon>
    </lineage>
</organism>
<keyword evidence="18" id="KW-1185">Reference proteome</keyword>
<feature type="compositionally biased region" description="Polar residues" evidence="15">
    <location>
        <begin position="625"/>
        <end position="640"/>
    </location>
</feature>
<dbReference type="EC" id="3.1.3.16" evidence="5"/>
<feature type="compositionally biased region" description="Acidic residues" evidence="15">
    <location>
        <begin position="1"/>
        <end position="11"/>
    </location>
</feature>
<feature type="compositionally biased region" description="Basic and acidic residues" evidence="15">
    <location>
        <begin position="685"/>
        <end position="694"/>
    </location>
</feature>
<evidence type="ECO:0000256" key="1">
    <source>
        <dbReference type="ARBA" id="ARBA00001936"/>
    </source>
</evidence>
<feature type="region of interest" description="Disordered" evidence="15">
    <location>
        <begin position="625"/>
        <end position="790"/>
    </location>
</feature>
<keyword evidence="11" id="KW-0464">Manganese</keyword>
<evidence type="ECO:0000256" key="2">
    <source>
        <dbReference type="ARBA" id="ARBA00001946"/>
    </source>
</evidence>
<dbReference type="SMART" id="SM00332">
    <property type="entry name" value="PP2Cc"/>
    <property type="match status" value="1"/>
</dbReference>
<dbReference type="InterPro" id="IPR015655">
    <property type="entry name" value="PP2C"/>
</dbReference>
<dbReference type="AlphaFoldDB" id="A0AAD1UME3"/>
<evidence type="ECO:0000313" key="17">
    <source>
        <dbReference type="EMBL" id="CAI2372156.1"/>
    </source>
</evidence>
<evidence type="ECO:0000256" key="14">
    <source>
        <dbReference type="RuleBase" id="RU003465"/>
    </source>
</evidence>
<dbReference type="SUPFAM" id="SSF81606">
    <property type="entry name" value="PP2C-like"/>
    <property type="match status" value="1"/>
</dbReference>
<comment type="catalytic activity">
    <reaction evidence="13">
        <text>O-phospho-L-threonyl-[protein] + H2O = L-threonyl-[protein] + phosphate</text>
        <dbReference type="Rhea" id="RHEA:47004"/>
        <dbReference type="Rhea" id="RHEA-COMP:11060"/>
        <dbReference type="Rhea" id="RHEA-COMP:11605"/>
        <dbReference type="ChEBI" id="CHEBI:15377"/>
        <dbReference type="ChEBI" id="CHEBI:30013"/>
        <dbReference type="ChEBI" id="CHEBI:43474"/>
        <dbReference type="ChEBI" id="CHEBI:61977"/>
        <dbReference type="EC" id="3.1.3.16"/>
    </reaction>
</comment>
<evidence type="ECO:0000256" key="15">
    <source>
        <dbReference type="SAM" id="MobiDB-lite"/>
    </source>
</evidence>
<dbReference type="InterPro" id="IPR001932">
    <property type="entry name" value="PPM-type_phosphatase-like_dom"/>
</dbReference>
<feature type="compositionally biased region" description="Basic and acidic residues" evidence="15">
    <location>
        <begin position="12"/>
        <end position="24"/>
    </location>
</feature>
<evidence type="ECO:0000256" key="7">
    <source>
        <dbReference type="ARBA" id="ARBA00022801"/>
    </source>
</evidence>
<comment type="cofactor">
    <cofactor evidence="2">
        <name>Mg(2+)</name>
        <dbReference type="ChEBI" id="CHEBI:18420"/>
    </cofactor>
</comment>
<evidence type="ECO:0000256" key="9">
    <source>
        <dbReference type="ARBA" id="ARBA00022912"/>
    </source>
</evidence>
<keyword evidence="7 14" id="KW-0378">Hydrolase</keyword>
<keyword evidence="6" id="KW-0479">Metal-binding</keyword>
<dbReference type="EMBL" id="CAMPGE010013419">
    <property type="protein sequence ID" value="CAI2372156.1"/>
    <property type="molecule type" value="Genomic_DNA"/>
</dbReference>